<feature type="transmembrane region" description="Helical" evidence="1">
    <location>
        <begin position="72"/>
        <end position="94"/>
    </location>
</feature>
<evidence type="ECO:0000259" key="2">
    <source>
        <dbReference type="Pfam" id="PF13240"/>
    </source>
</evidence>
<reference evidence="3 4" key="1">
    <citation type="journal article" date="2011" name="J. Bacteriol.">
        <title>Genome sequence of the algicidal bacterium Kordia algicida OT-1.</title>
        <authorList>
            <person name="Lee H.S."/>
            <person name="Kang S.G."/>
            <person name="Kwon K.K."/>
            <person name="Lee J.H."/>
            <person name="Kim S.J."/>
        </authorList>
    </citation>
    <scope>NUCLEOTIDE SEQUENCE [LARGE SCALE GENOMIC DNA]</scope>
    <source>
        <strain evidence="3 4">OT-1</strain>
    </source>
</reference>
<name>A9DJ12_9FLAO</name>
<dbReference type="EMBL" id="ABIB01000001">
    <property type="protein sequence ID" value="EDP98006.1"/>
    <property type="molecule type" value="Genomic_DNA"/>
</dbReference>
<keyword evidence="4" id="KW-1185">Reference proteome</keyword>
<accession>A9DJ12</accession>
<dbReference type="Proteomes" id="UP000002945">
    <property type="component" value="Unassembled WGS sequence"/>
</dbReference>
<dbReference type="Pfam" id="PF13240">
    <property type="entry name" value="Zn_Ribbon_1"/>
    <property type="match status" value="1"/>
</dbReference>
<comment type="caution">
    <text evidence="3">The sequence shown here is derived from an EMBL/GenBank/DDBJ whole genome shotgun (WGS) entry which is preliminary data.</text>
</comment>
<dbReference type="AlphaFoldDB" id="A9DJ12"/>
<dbReference type="InterPro" id="IPR026870">
    <property type="entry name" value="Zinc_ribbon_dom"/>
</dbReference>
<gene>
    <name evidence="3" type="ORF">KAOT1_12352</name>
</gene>
<proteinExistence type="predicted"/>
<feature type="transmembrane region" description="Helical" evidence="1">
    <location>
        <begin position="41"/>
        <end position="60"/>
    </location>
</feature>
<protein>
    <recommendedName>
        <fullName evidence="2">Zinc-ribbon domain-containing protein</fullName>
    </recommendedName>
</protein>
<organism evidence="3 4">
    <name type="scientific">Kordia algicida OT-1</name>
    <dbReference type="NCBI Taxonomy" id="391587"/>
    <lineage>
        <taxon>Bacteria</taxon>
        <taxon>Pseudomonadati</taxon>
        <taxon>Bacteroidota</taxon>
        <taxon>Flavobacteriia</taxon>
        <taxon>Flavobacteriales</taxon>
        <taxon>Flavobacteriaceae</taxon>
        <taxon>Kordia</taxon>
    </lineage>
</organism>
<sequence>MTPMHCPNCNTEVKGIQQFCINCGTNLFPSKQTTTSKSSDTFIMIFLGYLLFNEIISFAIRKFVPNWYEAPAQYGFILLSIIGGATIFLLAAAIKDKQKKTFAFVIAGVHMLYILYMNIDWLMTGF</sequence>
<keyword evidence="1" id="KW-1133">Transmembrane helix</keyword>
<keyword evidence="1" id="KW-0812">Transmembrane</keyword>
<evidence type="ECO:0000313" key="3">
    <source>
        <dbReference type="EMBL" id="EDP98006.1"/>
    </source>
</evidence>
<dbReference type="HOGENOM" id="CLU_1978596_0_0_10"/>
<evidence type="ECO:0000256" key="1">
    <source>
        <dbReference type="SAM" id="Phobius"/>
    </source>
</evidence>
<feature type="domain" description="Zinc-ribbon" evidence="2">
    <location>
        <begin position="5"/>
        <end position="27"/>
    </location>
</feature>
<evidence type="ECO:0000313" key="4">
    <source>
        <dbReference type="Proteomes" id="UP000002945"/>
    </source>
</evidence>
<feature type="transmembrane region" description="Helical" evidence="1">
    <location>
        <begin position="101"/>
        <end position="119"/>
    </location>
</feature>
<keyword evidence="1" id="KW-0472">Membrane</keyword>
<dbReference type="STRING" id="391587.KAOT1_12352"/>